<dbReference type="AlphaFoldDB" id="A0AAV4B0C1"/>
<evidence type="ECO:0000313" key="2">
    <source>
        <dbReference type="EMBL" id="GFO12980.1"/>
    </source>
</evidence>
<dbReference type="Proteomes" id="UP000735302">
    <property type="component" value="Unassembled WGS sequence"/>
</dbReference>
<dbReference type="EMBL" id="BLXT01004479">
    <property type="protein sequence ID" value="GFO12980.1"/>
    <property type="molecule type" value="Genomic_DNA"/>
</dbReference>
<organism evidence="2 3">
    <name type="scientific">Plakobranchus ocellatus</name>
    <dbReference type="NCBI Taxonomy" id="259542"/>
    <lineage>
        <taxon>Eukaryota</taxon>
        <taxon>Metazoa</taxon>
        <taxon>Spiralia</taxon>
        <taxon>Lophotrochozoa</taxon>
        <taxon>Mollusca</taxon>
        <taxon>Gastropoda</taxon>
        <taxon>Heterobranchia</taxon>
        <taxon>Euthyneura</taxon>
        <taxon>Panpulmonata</taxon>
        <taxon>Sacoglossa</taxon>
        <taxon>Placobranchoidea</taxon>
        <taxon>Plakobranchidae</taxon>
        <taxon>Plakobranchus</taxon>
    </lineage>
</organism>
<protein>
    <submittedName>
        <fullName evidence="2">Uncharacterized protein</fullName>
    </submittedName>
</protein>
<gene>
    <name evidence="2" type="ORF">PoB_003948500</name>
</gene>
<evidence type="ECO:0000313" key="3">
    <source>
        <dbReference type="Proteomes" id="UP000735302"/>
    </source>
</evidence>
<sequence length="94" mass="10202">MEASPEPAVRSISFILIPQPLTDTDIHPVAQDVKRPATSWSSRGRLLSQGAKTKPSKSLHRHLESLMEAFLVKQGTLSGTDIGNHVPPLIPILS</sequence>
<comment type="caution">
    <text evidence="2">The sequence shown here is derived from an EMBL/GenBank/DDBJ whole genome shotgun (WGS) entry which is preliminary data.</text>
</comment>
<keyword evidence="3" id="KW-1185">Reference proteome</keyword>
<name>A0AAV4B0C1_9GAST</name>
<feature type="region of interest" description="Disordered" evidence="1">
    <location>
        <begin position="35"/>
        <end position="58"/>
    </location>
</feature>
<accession>A0AAV4B0C1</accession>
<evidence type="ECO:0000256" key="1">
    <source>
        <dbReference type="SAM" id="MobiDB-lite"/>
    </source>
</evidence>
<proteinExistence type="predicted"/>
<reference evidence="2 3" key="1">
    <citation type="journal article" date="2021" name="Elife">
        <title>Chloroplast acquisition without the gene transfer in kleptoplastic sea slugs, Plakobranchus ocellatus.</title>
        <authorList>
            <person name="Maeda T."/>
            <person name="Takahashi S."/>
            <person name="Yoshida T."/>
            <person name="Shimamura S."/>
            <person name="Takaki Y."/>
            <person name="Nagai Y."/>
            <person name="Toyoda A."/>
            <person name="Suzuki Y."/>
            <person name="Arimoto A."/>
            <person name="Ishii H."/>
            <person name="Satoh N."/>
            <person name="Nishiyama T."/>
            <person name="Hasebe M."/>
            <person name="Maruyama T."/>
            <person name="Minagawa J."/>
            <person name="Obokata J."/>
            <person name="Shigenobu S."/>
        </authorList>
    </citation>
    <scope>NUCLEOTIDE SEQUENCE [LARGE SCALE GENOMIC DNA]</scope>
</reference>